<accession>A0AAN8JXQ2</accession>
<feature type="compositionally biased region" description="Basic and acidic residues" evidence="1">
    <location>
        <begin position="395"/>
        <end position="410"/>
    </location>
</feature>
<feature type="compositionally biased region" description="Polar residues" evidence="1">
    <location>
        <begin position="559"/>
        <end position="571"/>
    </location>
</feature>
<dbReference type="AlphaFoldDB" id="A0AAN8JXQ2"/>
<feature type="compositionally biased region" description="Basic and acidic residues" evidence="1">
    <location>
        <begin position="367"/>
        <end position="378"/>
    </location>
</feature>
<keyword evidence="3" id="KW-1185">Reference proteome</keyword>
<evidence type="ECO:0000256" key="1">
    <source>
        <dbReference type="SAM" id="MobiDB-lite"/>
    </source>
</evidence>
<feature type="region of interest" description="Disordered" evidence="1">
    <location>
        <begin position="559"/>
        <end position="580"/>
    </location>
</feature>
<evidence type="ECO:0000313" key="3">
    <source>
        <dbReference type="Proteomes" id="UP001347796"/>
    </source>
</evidence>
<feature type="compositionally biased region" description="Basic and acidic residues" evidence="1">
    <location>
        <begin position="334"/>
        <end position="344"/>
    </location>
</feature>
<feature type="compositionally biased region" description="Basic residues" evidence="1">
    <location>
        <begin position="353"/>
        <end position="366"/>
    </location>
</feature>
<proteinExistence type="predicted"/>
<sequence length="580" mass="66727">MSSGNDDNNRTIPSLVNGAIHHKKKNYREFEKYSKTESGSHRDDKASQSHHNEDSRYFSRKSESYSGRYSSHRESNNSKYVSSKSGSDTRVVIRPSSQSETSSSKYVSSWSNPYNKDKINSSQRTSYDRDIQSYAKLQRSRSKSSEKGQPDLMDLAISSTSSRDKASFTRISQDKEKPTNFKSNSESSMEESVDREIEKAKMQKAKRNELRRARRRWRKMNCESSKQSSSELDNSGQEKHSDSERDEKSGSEPAQKLKKSENIDERKCDKDSRTSTEKTDMKSERIVINTSQASSELHSKRQSRSPARSTRHSPQKSFHRSPSKSDSTCSSPLKIDHRSPRRSDSSSSSPQKSVRHSPYKSNRRSPYKSDTHRTDKNIHSTPKSDQSSKKVIPFLEDKNDTTIEEGELKSSESCLSDDCQSQSVSNHVKESIGAESDKVKDLQKENSELKTTISELTFELETKGKALERFSQDYDFKIENLQETYSEEIESLKEEISYLKRDSDREREITDKAKAKEKDLQNKVGRLEDGLLHSGKENLELHEKIKKLEEENSTLRLYNNYPNPYTPQTRTDYGYPQVWK</sequence>
<reference evidence="2 3" key="1">
    <citation type="submission" date="2024-01" db="EMBL/GenBank/DDBJ databases">
        <title>The genome of the rayed Mediterranean limpet Patella caerulea (Linnaeus, 1758).</title>
        <authorList>
            <person name="Anh-Thu Weber A."/>
            <person name="Halstead-Nussloch G."/>
        </authorList>
    </citation>
    <scope>NUCLEOTIDE SEQUENCE [LARGE SCALE GENOMIC DNA]</scope>
    <source>
        <strain evidence="2">AATW-2023a</strain>
        <tissue evidence="2">Whole specimen</tissue>
    </source>
</reference>
<dbReference type="EMBL" id="JAZGQO010000007">
    <property type="protein sequence ID" value="KAK6181268.1"/>
    <property type="molecule type" value="Genomic_DNA"/>
</dbReference>
<feature type="compositionally biased region" description="Basic and acidic residues" evidence="1">
    <location>
        <begin position="162"/>
        <end position="179"/>
    </location>
</feature>
<name>A0AAN8JXQ2_PATCE</name>
<feature type="compositionally biased region" description="Polar residues" evidence="1">
    <location>
        <begin position="95"/>
        <end position="125"/>
    </location>
</feature>
<protein>
    <submittedName>
        <fullName evidence="2">Uncharacterized protein</fullName>
    </submittedName>
</protein>
<feature type="compositionally biased region" description="Basic and acidic residues" evidence="1">
    <location>
        <begin position="427"/>
        <end position="446"/>
    </location>
</feature>
<feature type="compositionally biased region" description="Basic and acidic residues" evidence="1">
    <location>
        <begin position="258"/>
        <end position="285"/>
    </location>
</feature>
<feature type="compositionally biased region" description="Polar residues" evidence="1">
    <location>
        <begin position="1"/>
        <end position="14"/>
    </location>
</feature>
<feature type="compositionally biased region" description="Polar residues" evidence="1">
    <location>
        <begin position="222"/>
        <end position="235"/>
    </location>
</feature>
<feature type="compositionally biased region" description="Basic and acidic residues" evidence="1">
    <location>
        <begin position="192"/>
        <end position="211"/>
    </location>
</feature>
<dbReference type="Proteomes" id="UP001347796">
    <property type="component" value="Unassembled WGS sequence"/>
</dbReference>
<feature type="compositionally biased region" description="Basic residues" evidence="1">
    <location>
        <begin position="309"/>
        <end position="322"/>
    </location>
</feature>
<comment type="caution">
    <text evidence="2">The sequence shown here is derived from an EMBL/GenBank/DDBJ whole genome shotgun (WGS) entry which is preliminary data.</text>
</comment>
<feature type="compositionally biased region" description="Polar residues" evidence="1">
    <location>
        <begin position="411"/>
        <end position="426"/>
    </location>
</feature>
<feature type="region of interest" description="Disordered" evidence="1">
    <location>
        <begin position="1"/>
        <end position="446"/>
    </location>
</feature>
<gene>
    <name evidence="2" type="ORF">SNE40_009157</name>
</gene>
<organism evidence="2 3">
    <name type="scientific">Patella caerulea</name>
    <name type="common">Rayed Mediterranean limpet</name>
    <dbReference type="NCBI Taxonomy" id="87958"/>
    <lineage>
        <taxon>Eukaryota</taxon>
        <taxon>Metazoa</taxon>
        <taxon>Spiralia</taxon>
        <taxon>Lophotrochozoa</taxon>
        <taxon>Mollusca</taxon>
        <taxon>Gastropoda</taxon>
        <taxon>Patellogastropoda</taxon>
        <taxon>Patelloidea</taxon>
        <taxon>Patellidae</taxon>
        <taxon>Patella</taxon>
    </lineage>
</organism>
<evidence type="ECO:0000313" key="2">
    <source>
        <dbReference type="EMBL" id="KAK6181268.1"/>
    </source>
</evidence>
<feature type="compositionally biased region" description="Basic and acidic residues" evidence="1">
    <location>
        <begin position="27"/>
        <end position="63"/>
    </location>
</feature>
<feature type="compositionally biased region" description="Basic and acidic residues" evidence="1">
    <location>
        <begin position="236"/>
        <end position="250"/>
    </location>
</feature>
<feature type="compositionally biased region" description="Polar residues" evidence="1">
    <location>
        <begin position="77"/>
        <end position="88"/>
    </location>
</feature>